<evidence type="ECO:0000313" key="1">
    <source>
        <dbReference type="EMBL" id="QMW22098.1"/>
    </source>
</evidence>
<reference evidence="1 2" key="1">
    <citation type="submission" date="2020-07" db="EMBL/GenBank/DDBJ databases">
        <title>Complete genome sequence for Sandaracinobacter sp. M6.</title>
        <authorList>
            <person name="Tang Y."/>
            <person name="Liu Q."/>
            <person name="Guo Z."/>
            <person name="Lei P."/>
            <person name="Huang B."/>
        </authorList>
    </citation>
    <scope>NUCLEOTIDE SEQUENCE [LARGE SCALE GENOMIC DNA]</scope>
    <source>
        <strain evidence="1 2">M6</strain>
    </source>
</reference>
<dbReference type="InterPro" id="IPR025427">
    <property type="entry name" value="DUF4160"/>
</dbReference>
<evidence type="ECO:0000313" key="2">
    <source>
        <dbReference type="Proteomes" id="UP000515292"/>
    </source>
</evidence>
<keyword evidence="2" id="KW-1185">Reference proteome</keyword>
<proteinExistence type="predicted"/>
<sequence>MVTVHRAHGLRFIIYTQDHEPAHVHVRGQAGEARISLREHGLVSNAGLSRTELRRAMAEVQIERERLLAEWERIHGPV</sequence>
<dbReference type="Pfam" id="PF13711">
    <property type="entry name" value="DUF4160"/>
    <property type="match status" value="1"/>
</dbReference>
<organism evidence="1 2">
    <name type="scientific">Sandaracinobacteroides saxicola</name>
    <dbReference type="NCBI Taxonomy" id="2759707"/>
    <lineage>
        <taxon>Bacteria</taxon>
        <taxon>Pseudomonadati</taxon>
        <taxon>Pseudomonadota</taxon>
        <taxon>Alphaproteobacteria</taxon>
        <taxon>Sphingomonadales</taxon>
        <taxon>Sphingosinicellaceae</taxon>
        <taxon>Sandaracinobacteroides</taxon>
    </lineage>
</organism>
<protein>
    <submittedName>
        <fullName evidence="1">DUF4160 domain-containing protein</fullName>
    </submittedName>
</protein>
<dbReference type="EMBL" id="CP059851">
    <property type="protein sequence ID" value="QMW22098.1"/>
    <property type="molecule type" value="Genomic_DNA"/>
</dbReference>
<dbReference type="Proteomes" id="UP000515292">
    <property type="component" value="Chromosome"/>
</dbReference>
<name>A0A7G5IFF6_9SPHN</name>
<dbReference type="RefSeq" id="WP_182294943.1">
    <property type="nucleotide sequence ID" value="NZ_CP059851.1"/>
</dbReference>
<dbReference type="KEGG" id="sand:H3309_12065"/>
<accession>A0A7G5IFF6</accession>
<gene>
    <name evidence="1" type="ORF">H3309_12065</name>
</gene>
<dbReference type="AlphaFoldDB" id="A0A7G5IFF6"/>